<proteinExistence type="predicted"/>
<name>A0AAN9DB83_9TELE</name>
<dbReference type="FunFam" id="2.60.120.650:FF:000018">
    <property type="entry name" value="HSPB1-associated protein 1 homolog"/>
    <property type="match status" value="1"/>
</dbReference>
<comment type="caution">
    <text evidence="6">The sequence shown here is derived from an EMBL/GenBank/DDBJ whole genome shotgun (WGS) entry which is preliminary data.</text>
</comment>
<dbReference type="PANTHER" id="PTHR12461:SF43">
    <property type="entry name" value="HSPB1-ASSOCIATED PROTEIN 1"/>
    <property type="match status" value="1"/>
</dbReference>
<organism evidence="6 7">
    <name type="scientific">Phoxinus phoxinus</name>
    <name type="common">Eurasian minnow</name>
    <dbReference type="NCBI Taxonomy" id="58324"/>
    <lineage>
        <taxon>Eukaryota</taxon>
        <taxon>Metazoa</taxon>
        <taxon>Chordata</taxon>
        <taxon>Craniata</taxon>
        <taxon>Vertebrata</taxon>
        <taxon>Euteleostomi</taxon>
        <taxon>Actinopterygii</taxon>
        <taxon>Neopterygii</taxon>
        <taxon>Teleostei</taxon>
        <taxon>Ostariophysi</taxon>
        <taxon>Cypriniformes</taxon>
        <taxon>Leuciscidae</taxon>
        <taxon>Phoxininae</taxon>
        <taxon>Phoxinus</taxon>
    </lineage>
</organism>
<dbReference type="GO" id="GO:0005737">
    <property type="term" value="C:cytoplasm"/>
    <property type="evidence" value="ECO:0007669"/>
    <property type="project" value="UniProtKB-SubCell"/>
</dbReference>
<evidence type="ECO:0000256" key="3">
    <source>
        <dbReference type="ARBA" id="ARBA00037342"/>
    </source>
</evidence>
<gene>
    <name evidence="6" type="ORF">R3I93_005347</name>
</gene>
<comment type="subcellular location">
    <subcellularLocation>
        <location evidence="1">Cytoplasm</location>
    </subcellularLocation>
</comment>
<evidence type="ECO:0000313" key="6">
    <source>
        <dbReference type="EMBL" id="KAK7169345.1"/>
    </source>
</evidence>
<accession>A0AAN9DB83</accession>
<dbReference type="PANTHER" id="PTHR12461">
    <property type="entry name" value="HYPOXIA-INDUCIBLE FACTOR 1 ALPHA INHIBITOR-RELATED"/>
    <property type="match status" value="1"/>
</dbReference>
<dbReference type="Gene3D" id="2.60.120.650">
    <property type="entry name" value="Cupin"/>
    <property type="match status" value="1"/>
</dbReference>
<evidence type="ECO:0000256" key="1">
    <source>
        <dbReference type="ARBA" id="ARBA00004496"/>
    </source>
</evidence>
<dbReference type="InterPro" id="IPR041667">
    <property type="entry name" value="Cupin_8"/>
</dbReference>
<dbReference type="EMBL" id="JAYKXH010000005">
    <property type="protein sequence ID" value="KAK7169345.1"/>
    <property type="molecule type" value="Genomic_DNA"/>
</dbReference>
<comment type="function">
    <text evidence="3">May play a role in cellular stress response.</text>
</comment>
<feature type="region of interest" description="Disordered" evidence="4">
    <location>
        <begin position="372"/>
        <end position="415"/>
    </location>
</feature>
<feature type="compositionally biased region" description="Polar residues" evidence="4">
    <location>
        <begin position="372"/>
        <end position="385"/>
    </location>
</feature>
<dbReference type="SUPFAM" id="SSF51197">
    <property type="entry name" value="Clavaminate synthase-like"/>
    <property type="match status" value="1"/>
</dbReference>
<sequence length="449" mass="51239">MASKPFTPEEVRRIVQFLQKPAVFLNMTKDWPALHWTVEHLSTCLTERVRFRIGKRNDDMAPLFETECSYIEATVKEFLSWTANEGESLLGPFSDYHCEEFWAYADYKYIAQLFQDKPAIFQDVMWSDFGFAGRDGRDSTLWIGTQGANTPCHLDSYGCNLVFQIQGRKRWHLFPPDDAPCLYPTRIPYEESSVFSQVSVVHPDLKKFPAFKRARVHTVTLEPGQVLFVPRHWWHYVESVDPVTVSVNSWIEIDMDDEARVGEALTKTIVCALKNTTSLDNDDHWLNPTEDRVSSHDENMQYLNLAVKACMDKRTDDTEGWSLLADQPRAEAGKRDSSGLLKTPASTFVVPFGPHLIPVILAQKPKCNCPKDTSSFKYNDPSQPEQRSDNEFSPRSGQHAHQEVESPGSSQGAAGMRLSTNDMLEFLVHPDVIAQVTRLIMCRQRELRS</sequence>
<dbReference type="AlphaFoldDB" id="A0AAN9DB83"/>
<dbReference type="PROSITE" id="PS51184">
    <property type="entry name" value="JMJC"/>
    <property type="match status" value="1"/>
</dbReference>
<keyword evidence="7" id="KW-1185">Reference proteome</keyword>
<protein>
    <recommendedName>
        <fullName evidence="5">JmjC domain-containing protein</fullName>
    </recommendedName>
</protein>
<evidence type="ECO:0000313" key="7">
    <source>
        <dbReference type="Proteomes" id="UP001364617"/>
    </source>
</evidence>
<evidence type="ECO:0000256" key="2">
    <source>
        <dbReference type="ARBA" id="ARBA00022490"/>
    </source>
</evidence>
<dbReference type="Proteomes" id="UP001364617">
    <property type="component" value="Unassembled WGS sequence"/>
</dbReference>
<dbReference type="Pfam" id="PF13621">
    <property type="entry name" value="Cupin_8"/>
    <property type="match status" value="1"/>
</dbReference>
<feature type="domain" description="JmjC" evidence="5">
    <location>
        <begin position="102"/>
        <end position="266"/>
    </location>
</feature>
<dbReference type="InterPro" id="IPR003347">
    <property type="entry name" value="JmjC_dom"/>
</dbReference>
<evidence type="ECO:0000256" key="4">
    <source>
        <dbReference type="SAM" id="MobiDB-lite"/>
    </source>
</evidence>
<dbReference type="SMART" id="SM00558">
    <property type="entry name" value="JmjC"/>
    <property type="match status" value="1"/>
</dbReference>
<evidence type="ECO:0000259" key="5">
    <source>
        <dbReference type="PROSITE" id="PS51184"/>
    </source>
</evidence>
<keyword evidence="2" id="KW-0963">Cytoplasm</keyword>
<reference evidence="6 7" key="1">
    <citation type="submission" date="2024-02" db="EMBL/GenBank/DDBJ databases">
        <title>Chromosome-level genome assembly of the Eurasian Minnow (Phoxinus phoxinus).</title>
        <authorList>
            <person name="Oriowo T.O."/>
            <person name="Martin S."/>
            <person name="Stange M."/>
            <person name="Chrysostomakis Y."/>
            <person name="Brown T."/>
            <person name="Winkler S."/>
            <person name="Kukowka S."/>
            <person name="Myers E.W."/>
            <person name="Bohne A."/>
        </authorList>
    </citation>
    <scope>NUCLEOTIDE SEQUENCE [LARGE SCALE GENOMIC DNA]</scope>
    <source>
        <strain evidence="6">ZFMK-TIS-60720</strain>
        <tissue evidence="6">Whole Organism</tissue>
    </source>
</reference>